<dbReference type="Pfam" id="PF08359">
    <property type="entry name" value="TetR_C_4"/>
    <property type="match status" value="1"/>
</dbReference>
<evidence type="ECO:0000259" key="3">
    <source>
        <dbReference type="PROSITE" id="PS50977"/>
    </source>
</evidence>
<organism evidence="4 5">
    <name type="scientific">Clostridium liquoris</name>
    <dbReference type="NCBI Taxonomy" id="1289519"/>
    <lineage>
        <taxon>Bacteria</taxon>
        <taxon>Bacillati</taxon>
        <taxon>Bacillota</taxon>
        <taxon>Clostridia</taxon>
        <taxon>Eubacteriales</taxon>
        <taxon>Clostridiaceae</taxon>
        <taxon>Clostridium</taxon>
    </lineage>
</organism>
<dbReference type="AlphaFoldDB" id="A0A2T0B086"/>
<reference evidence="4 5" key="1">
    <citation type="submission" date="2018-03" db="EMBL/GenBank/DDBJ databases">
        <title>Genome sequence of Clostridium liquoris DSM 100320.</title>
        <authorList>
            <person name="Poehlein A."/>
            <person name="Daniel R."/>
        </authorList>
    </citation>
    <scope>NUCLEOTIDE SEQUENCE [LARGE SCALE GENOMIC DNA]</scope>
    <source>
        <strain evidence="4 5">DSM 100320</strain>
    </source>
</reference>
<dbReference type="PANTHER" id="PTHR43479">
    <property type="entry name" value="ACREF/ENVCD OPERON REPRESSOR-RELATED"/>
    <property type="match status" value="1"/>
</dbReference>
<comment type="caution">
    <text evidence="4">The sequence shown here is derived from an EMBL/GenBank/DDBJ whole genome shotgun (WGS) entry which is preliminary data.</text>
</comment>
<dbReference type="PRINTS" id="PR00455">
    <property type="entry name" value="HTHTETR"/>
</dbReference>
<dbReference type="InterPro" id="IPR023772">
    <property type="entry name" value="DNA-bd_HTH_TetR-type_CS"/>
</dbReference>
<evidence type="ECO:0000313" key="4">
    <source>
        <dbReference type="EMBL" id="PRR76935.1"/>
    </source>
</evidence>
<dbReference type="InterPro" id="IPR036271">
    <property type="entry name" value="Tet_transcr_reg_TetR-rel_C_sf"/>
</dbReference>
<dbReference type="InterPro" id="IPR001647">
    <property type="entry name" value="HTH_TetR"/>
</dbReference>
<dbReference type="PROSITE" id="PS50977">
    <property type="entry name" value="HTH_TETR_2"/>
    <property type="match status" value="1"/>
</dbReference>
<gene>
    <name evidence="4" type="primary">fadR</name>
    <name evidence="4" type="ORF">CLLI_26720</name>
</gene>
<dbReference type="Proteomes" id="UP000239706">
    <property type="component" value="Unassembled WGS sequence"/>
</dbReference>
<dbReference type="RefSeq" id="WP_106064697.1">
    <property type="nucleotide sequence ID" value="NZ_PVXO01000071.1"/>
</dbReference>
<protein>
    <submittedName>
        <fullName evidence="4">Fatty acid metabolism regulator protein</fullName>
    </submittedName>
</protein>
<dbReference type="EMBL" id="PVXO01000071">
    <property type="protein sequence ID" value="PRR76935.1"/>
    <property type="molecule type" value="Genomic_DNA"/>
</dbReference>
<evidence type="ECO:0000256" key="1">
    <source>
        <dbReference type="ARBA" id="ARBA00023125"/>
    </source>
</evidence>
<dbReference type="OrthoDB" id="9785164at2"/>
<dbReference type="Pfam" id="PF00440">
    <property type="entry name" value="TetR_N"/>
    <property type="match status" value="1"/>
</dbReference>
<dbReference type="InterPro" id="IPR009057">
    <property type="entry name" value="Homeodomain-like_sf"/>
</dbReference>
<dbReference type="InterPro" id="IPR013570">
    <property type="entry name" value="Tscrpt_reg_YsiA_C"/>
</dbReference>
<accession>A0A2T0B086</accession>
<evidence type="ECO:0000313" key="5">
    <source>
        <dbReference type="Proteomes" id="UP000239706"/>
    </source>
</evidence>
<dbReference type="GO" id="GO:0003677">
    <property type="term" value="F:DNA binding"/>
    <property type="evidence" value="ECO:0007669"/>
    <property type="project" value="UniProtKB-UniRule"/>
</dbReference>
<dbReference type="InterPro" id="IPR050624">
    <property type="entry name" value="HTH-type_Tx_Regulator"/>
</dbReference>
<feature type="domain" description="HTH tetR-type" evidence="3">
    <location>
        <begin position="2"/>
        <end position="62"/>
    </location>
</feature>
<keyword evidence="5" id="KW-1185">Reference proteome</keyword>
<dbReference type="Gene3D" id="1.10.357.10">
    <property type="entry name" value="Tetracycline Repressor, domain 2"/>
    <property type="match status" value="1"/>
</dbReference>
<name>A0A2T0B086_9CLOT</name>
<proteinExistence type="predicted"/>
<feature type="DNA-binding region" description="H-T-H motif" evidence="2">
    <location>
        <begin position="25"/>
        <end position="44"/>
    </location>
</feature>
<dbReference type="PANTHER" id="PTHR43479:SF11">
    <property type="entry name" value="ACREF_ENVCD OPERON REPRESSOR-RELATED"/>
    <property type="match status" value="1"/>
</dbReference>
<sequence length="188" mass="21762">MNKTKRSIFESAIKVFSIYGYDVATMDEIAAEAGVAKGTLYYHFKSKEEIFRYIIEEGMKLISSRIEGVVKQESDSMSKLKALCKVQLSLVYDNRNFFKVIMSQLWGQELRQLQLRESIEQYIKDIEEYLEEAMKDGFIKNGDKSFMAYTIFGMLCSAAVYELINEDKNNIDEVVDNLMNYILRGIEA</sequence>
<dbReference type="Gene3D" id="1.10.10.60">
    <property type="entry name" value="Homeodomain-like"/>
    <property type="match status" value="1"/>
</dbReference>
<dbReference type="SUPFAM" id="SSF46689">
    <property type="entry name" value="Homeodomain-like"/>
    <property type="match status" value="1"/>
</dbReference>
<dbReference type="SUPFAM" id="SSF48498">
    <property type="entry name" value="Tetracyclin repressor-like, C-terminal domain"/>
    <property type="match status" value="1"/>
</dbReference>
<evidence type="ECO:0000256" key="2">
    <source>
        <dbReference type="PROSITE-ProRule" id="PRU00335"/>
    </source>
</evidence>
<keyword evidence="1 2" id="KW-0238">DNA-binding</keyword>
<dbReference type="PROSITE" id="PS01081">
    <property type="entry name" value="HTH_TETR_1"/>
    <property type="match status" value="1"/>
</dbReference>